<accession>A0A0K0DC96</accession>
<organism evidence="2 3">
    <name type="scientific">Angiostrongylus cantonensis</name>
    <name type="common">Rat lungworm</name>
    <dbReference type="NCBI Taxonomy" id="6313"/>
    <lineage>
        <taxon>Eukaryota</taxon>
        <taxon>Metazoa</taxon>
        <taxon>Ecdysozoa</taxon>
        <taxon>Nematoda</taxon>
        <taxon>Chromadorea</taxon>
        <taxon>Rhabditida</taxon>
        <taxon>Rhabditina</taxon>
        <taxon>Rhabditomorpha</taxon>
        <taxon>Strongyloidea</taxon>
        <taxon>Metastrongylidae</taxon>
        <taxon>Angiostrongylus</taxon>
    </lineage>
</organism>
<keyword evidence="2" id="KW-1185">Reference proteome</keyword>
<dbReference type="WBParaSite" id="ACAC_0000815901-mRNA-1">
    <property type="protein sequence ID" value="ACAC_0000815901-mRNA-1"/>
    <property type="gene ID" value="ACAC_0000815901"/>
</dbReference>
<keyword evidence="1" id="KW-1133">Transmembrane helix</keyword>
<sequence length="61" mass="7233">MTVPWYYLERPTRVILLRCYYALCACSYPLFVGLNWKSYVPPRAEVNLNAWRCLIPHVALQ</sequence>
<dbReference type="Proteomes" id="UP000035642">
    <property type="component" value="Unassembled WGS sequence"/>
</dbReference>
<feature type="transmembrane region" description="Helical" evidence="1">
    <location>
        <begin position="15"/>
        <end position="34"/>
    </location>
</feature>
<reference evidence="3" key="2">
    <citation type="submission" date="2017-02" db="UniProtKB">
        <authorList>
            <consortium name="WormBaseParasite"/>
        </authorList>
    </citation>
    <scope>IDENTIFICATION</scope>
</reference>
<protein>
    <submittedName>
        <fullName evidence="3">Uncharacterized protein</fullName>
    </submittedName>
</protein>
<proteinExistence type="predicted"/>
<evidence type="ECO:0000313" key="3">
    <source>
        <dbReference type="WBParaSite" id="ACAC_0000815901-mRNA-1"/>
    </source>
</evidence>
<dbReference type="AlphaFoldDB" id="A0A0K0DC96"/>
<keyword evidence="1" id="KW-0472">Membrane</keyword>
<reference evidence="2" key="1">
    <citation type="submission" date="2012-09" db="EMBL/GenBank/DDBJ databases">
        <authorList>
            <person name="Martin A.A."/>
        </authorList>
    </citation>
    <scope>NUCLEOTIDE SEQUENCE</scope>
</reference>
<evidence type="ECO:0000256" key="1">
    <source>
        <dbReference type="SAM" id="Phobius"/>
    </source>
</evidence>
<keyword evidence="1" id="KW-0812">Transmembrane</keyword>
<evidence type="ECO:0000313" key="2">
    <source>
        <dbReference type="Proteomes" id="UP000035642"/>
    </source>
</evidence>
<name>A0A0K0DC96_ANGCA</name>